<dbReference type="KEGG" id="tet:TTHERM_00818390"/>
<organism evidence="2 3">
    <name type="scientific">Tetrahymena thermophila (strain SB210)</name>
    <dbReference type="NCBI Taxonomy" id="312017"/>
    <lineage>
        <taxon>Eukaryota</taxon>
        <taxon>Sar</taxon>
        <taxon>Alveolata</taxon>
        <taxon>Ciliophora</taxon>
        <taxon>Intramacronucleata</taxon>
        <taxon>Oligohymenophorea</taxon>
        <taxon>Hymenostomatida</taxon>
        <taxon>Tetrahymenina</taxon>
        <taxon>Tetrahymenidae</taxon>
        <taxon>Tetrahymena</taxon>
    </lineage>
</organism>
<dbReference type="GeneID" id="7834328"/>
<sequence>MCQQFLQLNQKVKFKQNQKLFAKMKLIALLLIIAITTVNASQEVPQCLYDLLDKVKNNQICQQGDTACISDLRSLDQCSLNCMNQNQNKQPQTFNCVKSNCKPTNPSTQAYFDELIKCQSTIYSSIALFSILFALIFLLI</sequence>
<evidence type="ECO:0000313" key="3">
    <source>
        <dbReference type="Proteomes" id="UP000009168"/>
    </source>
</evidence>
<proteinExistence type="predicted"/>
<reference evidence="3" key="1">
    <citation type="journal article" date="2006" name="PLoS Biol.">
        <title>Macronuclear genome sequence of the ciliate Tetrahymena thermophila, a model eukaryote.</title>
        <authorList>
            <person name="Eisen J.A."/>
            <person name="Coyne R.S."/>
            <person name="Wu M."/>
            <person name="Wu D."/>
            <person name="Thiagarajan M."/>
            <person name="Wortman J.R."/>
            <person name="Badger J.H."/>
            <person name="Ren Q."/>
            <person name="Amedeo P."/>
            <person name="Jones K.M."/>
            <person name="Tallon L.J."/>
            <person name="Delcher A.L."/>
            <person name="Salzberg S.L."/>
            <person name="Silva J.C."/>
            <person name="Haas B.J."/>
            <person name="Majoros W.H."/>
            <person name="Farzad M."/>
            <person name="Carlton J.M."/>
            <person name="Smith R.K. Jr."/>
            <person name="Garg J."/>
            <person name="Pearlman R.E."/>
            <person name="Karrer K.M."/>
            <person name="Sun L."/>
            <person name="Manning G."/>
            <person name="Elde N.C."/>
            <person name="Turkewitz A.P."/>
            <person name="Asai D.J."/>
            <person name="Wilkes D.E."/>
            <person name="Wang Y."/>
            <person name="Cai H."/>
            <person name="Collins K."/>
            <person name="Stewart B.A."/>
            <person name="Lee S.R."/>
            <person name="Wilamowska K."/>
            <person name="Weinberg Z."/>
            <person name="Ruzzo W.L."/>
            <person name="Wloga D."/>
            <person name="Gaertig J."/>
            <person name="Frankel J."/>
            <person name="Tsao C.-C."/>
            <person name="Gorovsky M.A."/>
            <person name="Keeling P.J."/>
            <person name="Waller R.F."/>
            <person name="Patron N.J."/>
            <person name="Cherry J.M."/>
            <person name="Stover N.A."/>
            <person name="Krieger C.J."/>
            <person name="del Toro C."/>
            <person name="Ryder H.F."/>
            <person name="Williamson S.C."/>
            <person name="Barbeau R.A."/>
            <person name="Hamilton E.P."/>
            <person name="Orias E."/>
        </authorList>
    </citation>
    <scope>NUCLEOTIDE SEQUENCE [LARGE SCALE GENOMIC DNA]</scope>
    <source>
        <strain evidence="3">SB210</strain>
    </source>
</reference>
<accession>Q23HA7</accession>
<dbReference type="EMBL" id="GG662700">
    <property type="protein sequence ID" value="EAR95901.2"/>
    <property type="molecule type" value="Genomic_DNA"/>
</dbReference>
<dbReference type="InParanoid" id="Q23HA7"/>
<feature type="transmembrane region" description="Helical" evidence="1">
    <location>
        <begin position="122"/>
        <end position="139"/>
    </location>
</feature>
<dbReference type="HOGENOM" id="CLU_144475_0_0_1"/>
<evidence type="ECO:0000313" key="2">
    <source>
        <dbReference type="EMBL" id="EAR95901.2"/>
    </source>
</evidence>
<keyword evidence="3" id="KW-1185">Reference proteome</keyword>
<dbReference type="AlphaFoldDB" id="Q23HA7"/>
<gene>
    <name evidence="2" type="ORF">TTHERM_00818390</name>
</gene>
<keyword evidence="1" id="KW-1133">Transmembrane helix</keyword>
<evidence type="ECO:0000256" key="1">
    <source>
        <dbReference type="SAM" id="Phobius"/>
    </source>
</evidence>
<name>Q23HA7_TETTS</name>
<keyword evidence="1" id="KW-0472">Membrane</keyword>
<protein>
    <submittedName>
        <fullName evidence="2">Transmembrane protein, putative</fullName>
    </submittedName>
</protein>
<dbReference type="RefSeq" id="XP_001016146.2">
    <property type="nucleotide sequence ID" value="XM_001016146.2"/>
</dbReference>
<keyword evidence="1 2" id="KW-0812">Transmembrane</keyword>
<dbReference type="Proteomes" id="UP000009168">
    <property type="component" value="Unassembled WGS sequence"/>
</dbReference>